<gene>
    <name evidence="1" type="ORF">MBEHAL_2676</name>
</gene>
<name>U2YHF2_9EURY</name>
<dbReference type="RefSeq" id="WP_020221499.1">
    <property type="nucleotide sequence ID" value="NZ_BANO01000068.1"/>
</dbReference>
<keyword evidence="2" id="KW-1185">Reference proteome</keyword>
<proteinExistence type="predicted"/>
<organism evidence="1 2">
    <name type="scientific">Halarchaeum acidiphilum MH1-52-1</name>
    <dbReference type="NCBI Taxonomy" id="1261545"/>
    <lineage>
        <taxon>Archaea</taxon>
        <taxon>Methanobacteriati</taxon>
        <taxon>Methanobacteriota</taxon>
        <taxon>Stenosarchaea group</taxon>
        <taxon>Halobacteria</taxon>
        <taxon>Halobacteriales</taxon>
        <taxon>Halobacteriaceae</taxon>
    </lineage>
</organism>
<evidence type="ECO:0000313" key="1">
    <source>
        <dbReference type="EMBL" id="GAD53916.1"/>
    </source>
</evidence>
<comment type="caution">
    <text evidence="1">The sequence shown here is derived from an EMBL/GenBank/DDBJ whole genome shotgun (WGS) entry which is preliminary data.</text>
</comment>
<dbReference type="Proteomes" id="UP000016986">
    <property type="component" value="Unassembled WGS sequence"/>
</dbReference>
<dbReference type="EMBL" id="BATA01000132">
    <property type="protein sequence ID" value="GAD53916.1"/>
    <property type="molecule type" value="Genomic_DNA"/>
</dbReference>
<protein>
    <submittedName>
        <fullName evidence="1">Uncharacterized protein</fullName>
    </submittedName>
</protein>
<reference evidence="1 2" key="1">
    <citation type="submission" date="2013-09" db="EMBL/GenBank/DDBJ databases">
        <title>Whole genome sequencing of Halarchaeum acidiphilum strain MH1-52-1.</title>
        <authorList>
            <person name="Shimane Y."/>
            <person name="Minegishi H."/>
            <person name="Nishi S."/>
            <person name="Echigo A."/>
            <person name="Shuto A."/>
            <person name="Konishi M."/>
            <person name="Ito T."/>
            <person name="Ohkuma M."/>
            <person name="Ohta Y."/>
            <person name="Nagano Y."/>
            <person name="Tsubouchi T."/>
            <person name="Mori K."/>
            <person name="Usui K."/>
            <person name="Kamekura M."/>
            <person name="Usami R."/>
            <person name="Takaki Y."/>
            <person name="Hatada Y."/>
        </authorList>
    </citation>
    <scope>NUCLEOTIDE SEQUENCE [LARGE SCALE GENOMIC DNA]</scope>
    <source>
        <strain evidence="1 2">JCM 16109</strain>
    </source>
</reference>
<dbReference type="AlphaFoldDB" id="U2YHF2"/>
<evidence type="ECO:0000313" key="2">
    <source>
        <dbReference type="Proteomes" id="UP000016986"/>
    </source>
</evidence>
<accession>U2YHF2</accession>
<sequence length="52" mass="5241">MKRGYVPLLLAVGCAMAGGLAFGAGGPLAAGALSGYAYGDVPRSQRRRSNSK</sequence>